<dbReference type="EMBL" id="PVUE01000005">
    <property type="protein sequence ID" value="PRZ42510.1"/>
    <property type="molecule type" value="Genomic_DNA"/>
</dbReference>
<organism evidence="6 7">
    <name type="scientific">Antricoccus suffuscus</name>
    <dbReference type="NCBI Taxonomy" id="1629062"/>
    <lineage>
        <taxon>Bacteria</taxon>
        <taxon>Bacillati</taxon>
        <taxon>Actinomycetota</taxon>
        <taxon>Actinomycetes</taxon>
        <taxon>Geodermatophilales</taxon>
        <taxon>Antricoccaceae</taxon>
        <taxon>Antricoccus</taxon>
    </lineage>
</organism>
<evidence type="ECO:0000256" key="2">
    <source>
        <dbReference type="ARBA" id="ARBA00012754"/>
    </source>
</evidence>
<dbReference type="GO" id="GO:0005975">
    <property type="term" value="P:carbohydrate metabolic process"/>
    <property type="evidence" value="ECO:0007669"/>
    <property type="project" value="UniProtKB-ARBA"/>
</dbReference>
<dbReference type="SUPFAM" id="SSF49303">
    <property type="entry name" value="beta-Galactosidase/glucuronidase domain"/>
    <property type="match status" value="2"/>
</dbReference>
<dbReference type="AlphaFoldDB" id="A0A2T1A1M3"/>
<dbReference type="InterPro" id="IPR054593">
    <property type="entry name" value="Beta-mannosidase-like_N2"/>
</dbReference>
<dbReference type="InterPro" id="IPR013783">
    <property type="entry name" value="Ig-like_fold"/>
</dbReference>
<reference evidence="6 7" key="1">
    <citation type="submission" date="2018-03" db="EMBL/GenBank/DDBJ databases">
        <title>Genomic Encyclopedia of Archaeal and Bacterial Type Strains, Phase II (KMG-II): from individual species to whole genera.</title>
        <authorList>
            <person name="Goeker M."/>
        </authorList>
    </citation>
    <scope>NUCLEOTIDE SEQUENCE [LARGE SCALE GENOMIC DNA]</scope>
    <source>
        <strain evidence="6 7">DSM 100065</strain>
    </source>
</reference>
<keyword evidence="4" id="KW-0326">Glycosidase</keyword>
<evidence type="ECO:0000259" key="5">
    <source>
        <dbReference type="Pfam" id="PF22666"/>
    </source>
</evidence>
<dbReference type="Proteomes" id="UP000237752">
    <property type="component" value="Unassembled WGS sequence"/>
</dbReference>
<protein>
    <recommendedName>
        <fullName evidence="2">beta-mannosidase</fullName>
        <ecNumber evidence="2">3.2.1.25</ecNumber>
    </recommendedName>
</protein>
<dbReference type="Gene3D" id="2.60.40.10">
    <property type="entry name" value="Immunoglobulins"/>
    <property type="match status" value="1"/>
</dbReference>
<name>A0A2T1A1M3_9ACTN</name>
<evidence type="ECO:0000256" key="3">
    <source>
        <dbReference type="ARBA" id="ARBA00022801"/>
    </source>
</evidence>
<keyword evidence="7" id="KW-1185">Reference proteome</keyword>
<dbReference type="EC" id="3.2.1.25" evidence="2"/>
<sequence>MTTPNSTDGTTWECAAVRSGSALDPPSLRILPMVTWIPIEVPGTAAAALRAAGRPFRDRDYDDEDWWFRAQLSRPHGPGPWVLEFGGLATIADVWLNDEHLLHSENMFQTHRLDIEELADGNELLIRCAALHPLLSKRKPRPRWKVARLQHRGLRWIRTTLLGRLEGWPHTPPPVGPWRDLRLSERAKIDLVERDLHARCHPDGPGGSVTVDLTLRGVLADGPAHLVVGDHSVQLDLHLLDSDDGRLWQVSGEIALPEVEHWWPHTHGEQPLYSVALEIDGSRIDLGRVGFRTIEADRHDDGLTLIVNGTPIFARGACWTPMDPISFTATHGDQRRGLLQLRDANLNVVRVSGETIYEDDAFLDLCDELGLLLWQDCMLAFYDPPDDPDWAGSFTTEIDQQLTRLQGRPCVTVISGGSEIEQQATYAGRGGIDTITALDALIPEALHKRLPQVPYLPSSPTGGDIPTRPDTGVAHYYGVGAYLRELDDARRSGVRFAAECLAFATPSEPRTIDEVYGGPSSAGHHPEWKRSVYRDAGASWDFEDVRNHYTRLLFGVDPDQIRYYDADRALELGRATVAELFTATMSEWRRTSSPMAGAIIFHLRDLVAGAGLGIVDALGQPKAPWHVLRRLMAPVAVALTDEGLNGLAAHLVNDTGQTFNGVLRAELFTNGELCVDSAEIPINIGRRDGLTVTIDSMFTGFRDLTWAHKFGPIAYDVIGVTLLNADSDPVSSAVHLPGGPARDREPDLGLTSSLAQSGSEDWHVEVESRRFAQWVSLDVPGWNPDDSWFHLLPGQRRDIALHPTEAAPSKPTGYIRALNSAATKRFTA</sequence>
<evidence type="ECO:0000256" key="4">
    <source>
        <dbReference type="ARBA" id="ARBA00023295"/>
    </source>
</evidence>
<evidence type="ECO:0000313" key="6">
    <source>
        <dbReference type="EMBL" id="PRZ42510.1"/>
    </source>
</evidence>
<dbReference type="Gene3D" id="2.60.120.260">
    <property type="entry name" value="Galactose-binding domain-like"/>
    <property type="match status" value="1"/>
</dbReference>
<dbReference type="InterPro" id="IPR017853">
    <property type="entry name" value="GH"/>
</dbReference>
<dbReference type="SUPFAM" id="SSF51445">
    <property type="entry name" value="(Trans)glycosidases"/>
    <property type="match status" value="1"/>
</dbReference>
<dbReference type="Pfam" id="PF22666">
    <property type="entry name" value="Glyco_hydro_2_N2"/>
    <property type="match status" value="1"/>
</dbReference>
<evidence type="ECO:0000256" key="1">
    <source>
        <dbReference type="ARBA" id="ARBA00000829"/>
    </source>
</evidence>
<comment type="catalytic activity">
    <reaction evidence="1">
        <text>Hydrolysis of terminal, non-reducing beta-D-mannose residues in beta-D-mannosides.</text>
        <dbReference type="EC" id="3.2.1.25"/>
    </reaction>
</comment>
<dbReference type="SUPFAM" id="SSF49785">
    <property type="entry name" value="Galactose-binding domain-like"/>
    <property type="match status" value="1"/>
</dbReference>
<dbReference type="PANTHER" id="PTHR43730">
    <property type="entry name" value="BETA-MANNOSIDASE"/>
    <property type="match status" value="1"/>
</dbReference>
<evidence type="ECO:0000313" key="7">
    <source>
        <dbReference type="Proteomes" id="UP000237752"/>
    </source>
</evidence>
<dbReference type="InterPro" id="IPR036156">
    <property type="entry name" value="Beta-gal/glucu_dom_sf"/>
</dbReference>
<feature type="domain" description="Beta-mannosidase-like galactose-binding" evidence="5">
    <location>
        <begin position="35"/>
        <end position="179"/>
    </location>
</feature>
<dbReference type="PANTHER" id="PTHR43730:SF1">
    <property type="entry name" value="BETA-MANNOSIDASE"/>
    <property type="match status" value="1"/>
</dbReference>
<dbReference type="GO" id="GO:0006516">
    <property type="term" value="P:glycoprotein catabolic process"/>
    <property type="evidence" value="ECO:0007669"/>
    <property type="project" value="TreeGrafter"/>
</dbReference>
<dbReference type="Gene3D" id="3.20.20.80">
    <property type="entry name" value="Glycosidases"/>
    <property type="match status" value="1"/>
</dbReference>
<dbReference type="InterPro" id="IPR050887">
    <property type="entry name" value="Beta-mannosidase_GH2"/>
</dbReference>
<proteinExistence type="predicted"/>
<keyword evidence="3" id="KW-0378">Hydrolase</keyword>
<accession>A0A2T1A1M3</accession>
<dbReference type="InterPro" id="IPR008979">
    <property type="entry name" value="Galactose-bd-like_sf"/>
</dbReference>
<comment type="caution">
    <text evidence="6">The sequence shown here is derived from an EMBL/GenBank/DDBJ whole genome shotgun (WGS) entry which is preliminary data.</text>
</comment>
<gene>
    <name evidence="6" type="ORF">CLV47_105132</name>
</gene>
<dbReference type="GO" id="GO:0004567">
    <property type="term" value="F:beta-mannosidase activity"/>
    <property type="evidence" value="ECO:0007669"/>
    <property type="project" value="UniProtKB-EC"/>
</dbReference>